<reference evidence="6" key="1">
    <citation type="submission" date="2021-01" db="EMBL/GenBank/DDBJ databases">
        <authorList>
            <person name="Corre E."/>
            <person name="Pelletier E."/>
            <person name="Niang G."/>
            <person name="Scheremetjew M."/>
            <person name="Finn R."/>
            <person name="Kale V."/>
            <person name="Holt S."/>
            <person name="Cochrane G."/>
            <person name="Meng A."/>
            <person name="Brown T."/>
            <person name="Cohen L."/>
        </authorList>
    </citation>
    <scope>NUCLEOTIDE SEQUENCE</scope>
    <source>
        <strain evidence="6">CCMP1510</strain>
    </source>
</reference>
<evidence type="ECO:0000313" key="6">
    <source>
        <dbReference type="EMBL" id="CAE0369473.1"/>
    </source>
</evidence>
<evidence type="ECO:0000256" key="2">
    <source>
        <dbReference type="ARBA" id="ARBA00023027"/>
    </source>
</evidence>
<sequence>MSVEEVVQRIKEDCWNEKSLLVVSGSGVSVSSGLSTFGGGFYERAKKRYKLKDGMDLFRWQFYVKEPFLCTQFLGQMCEQVLKCKPNTTHQAIAKLEDTSILLRHYTLNIDGLHALAGASTWDATNSNSGATVELHGSLREIVCTHTGNIYAVDEAALNRIKRKKLPKVDNDTPIRTLDLQARRSRKRHLISDSVYDNDAESEQHPSRYRFRVLLYDDEEDECVLDSSGALALLDSDAARARIVLWLGISFQQSASCEYLRRVAACTPANTLHLIVNPSTDAAFNAMSAINFQDVNIHAVHAPSDDLFTALMPTIQCASSSELSKGVATCI</sequence>
<dbReference type="InterPro" id="IPR026590">
    <property type="entry name" value="Ssirtuin_cat_dom"/>
</dbReference>
<dbReference type="InterPro" id="IPR050134">
    <property type="entry name" value="NAD-dep_sirtuin_deacylases"/>
</dbReference>
<accession>A0A7S3JYR4</accession>
<keyword evidence="4" id="KW-0812">Transmembrane</keyword>
<keyword evidence="4" id="KW-0472">Membrane</keyword>
<dbReference type="AlphaFoldDB" id="A0A7S3JYR4"/>
<evidence type="ECO:0000256" key="3">
    <source>
        <dbReference type="PROSITE-ProRule" id="PRU00236"/>
    </source>
</evidence>
<dbReference type="GO" id="GO:0017136">
    <property type="term" value="F:histone deacetylase activity, NAD-dependent"/>
    <property type="evidence" value="ECO:0007669"/>
    <property type="project" value="TreeGrafter"/>
</dbReference>
<comment type="caution">
    <text evidence="3">Lacks conserved residue(s) required for the propagation of feature annotation.</text>
</comment>
<dbReference type="InterPro" id="IPR029035">
    <property type="entry name" value="DHS-like_NAD/FAD-binding_dom"/>
</dbReference>
<dbReference type="GO" id="GO:0005634">
    <property type="term" value="C:nucleus"/>
    <property type="evidence" value="ECO:0007669"/>
    <property type="project" value="TreeGrafter"/>
</dbReference>
<dbReference type="Pfam" id="PF02146">
    <property type="entry name" value="SIR2"/>
    <property type="match status" value="1"/>
</dbReference>
<dbReference type="GO" id="GO:0070403">
    <property type="term" value="F:NAD+ binding"/>
    <property type="evidence" value="ECO:0007669"/>
    <property type="project" value="InterPro"/>
</dbReference>
<dbReference type="PANTHER" id="PTHR11085:SF10">
    <property type="entry name" value="NAD-DEPENDENT PROTEIN DEACYLASE SIRTUIN-5, MITOCHONDRIAL-RELATED"/>
    <property type="match status" value="1"/>
</dbReference>
<protein>
    <recommendedName>
        <fullName evidence="5">Deacetylase sirtuin-type domain-containing protein</fullName>
    </recommendedName>
</protein>
<dbReference type="SUPFAM" id="SSF52467">
    <property type="entry name" value="DHS-like NAD/FAD-binding domain"/>
    <property type="match status" value="1"/>
</dbReference>
<dbReference type="PANTHER" id="PTHR11085">
    <property type="entry name" value="NAD-DEPENDENT PROTEIN DEACYLASE SIRTUIN-5, MITOCHONDRIAL-RELATED"/>
    <property type="match status" value="1"/>
</dbReference>
<evidence type="ECO:0000256" key="1">
    <source>
        <dbReference type="ARBA" id="ARBA00022679"/>
    </source>
</evidence>
<dbReference type="Gene3D" id="3.40.50.1220">
    <property type="entry name" value="TPP-binding domain"/>
    <property type="match status" value="1"/>
</dbReference>
<keyword evidence="4" id="KW-1133">Transmembrane helix</keyword>
<keyword evidence="1" id="KW-0808">Transferase</keyword>
<keyword evidence="2" id="KW-0520">NAD</keyword>
<dbReference type="EMBL" id="HBIJ01015322">
    <property type="protein sequence ID" value="CAE0369473.1"/>
    <property type="molecule type" value="Transcribed_RNA"/>
</dbReference>
<gene>
    <name evidence="6" type="ORF">ALAG00032_LOCUS10236</name>
</gene>
<name>A0A7S3JYR4_9STRA</name>
<organism evidence="6">
    <name type="scientific">Aureoumbra lagunensis</name>
    <dbReference type="NCBI Taxonomy" id="44058"/>
    <lineage>
        <taxon>Eukaryota</taxon>
        <taxon>Sar</taxon>
        <taxon>Stramenopiles</taxon>
        <taxon>Ochrophyta</taxon>
        <taxon>Pelagophyceae</taxon>
        <taxon>Pelagomonadales</taxon>
        <taxon>Aureoumbra</taxon>
    </lineage>
</organism>
<dbReference type="PROSITE" id="PS50305">
    <property type="entry name" value="SIRTUIN"/>
    <property type="match status" value="1"/>
</dbReference>
<dbReference type="InterPro" id="IPR003000">
    <property type="entry name" value="Sirtuin"/>
</dbReference>
<evidence type="ECO:0000256" key="4">
    <source>
        <dbReference type="SAM" id="Phobius"/>
    </source>
</evidence>
<proteinExistence type="predicted"/>
<feature type="domain" description="Deacetylase sirtuin-type" evidence="5">
    <location>
        <begin position="1"/>
        <end position="318"/>
    </location>
</feature>
<feature type="transmembrane region" description="Helical" evidence="4">
    <location>
        <begin position="20"/>
        <end position="42"/>
    </location>
</feature>
<evidence type="ECO:0000259" key="5">
    <source>
        <dbReference type="PROSITE" id="PS50305"/>
    </source>
</evidence>